<comment type="caution">
    <text evidence="1">The sequence shown here is derived from an EMBL/GenBank/DDBJ whole genome shotgun (WGS) entry which is preliminary data.</text>
</comment>
<keyword evidence="2" id="KW-1185">Reference proteome</keyword>
<dbReference type="EMBL" id="SRLO01000001">
    <property type="protein sequence ID" value="TNN89550.1"/>
    <property type="molecule type" value="Genomic_DNA"/>
</dbReference>
<sequence>MMPHMGEKSNSCIFSGAVACRCGTCAERTTDLELLPELRLVLSGTWSLFSAGISEAEADDDWDDTDSLLPIEIPH</sequence>
<evidence type="ECO:0000313" key="2">
    <source>
        <dbReference type="Proteomes" id="UP000314294"/>
    </source>
</evidence>
<accession>A0A4Z2JHA0</accession>
<dbReference type="AlphaFoldDB" id="A0A4Z2JHA0"/>
<organism evidence="1 2">
    <name type="scientific">Liparis tanakae</name>
    <name type="common">Tanaka's snailfish</name>
    <dbReference type="NCBI Taxonomy" id="230148"/>
    <lineage>
        <taxon>Eukaryota</taxon>
        <taxon>Metazoa</taxon>
        <taxon>Chordata</taxon>
        <taxon>Craniata</taxon>
        <taxon>Vertebrata</taxon>
        <taxon>Euteleostomi</taxon>
        <taxon>Actinopterygii</taxon>
        <taxon>Neopterygii</taxon>
        <taxon>Teleostei</taxon>
        <taxon>Neoteleostei</taxon>
        <taxon>Acanthomorphata</taxon>
        <taxon>Eupercaria</taxon>
        <taxon>Perciformes</taxon>
        <taxon>Cottioidei</taxon>
        <taxon>Cottales</taxon>
        <taxon>Liparidae</taxon>
        <taxon>Liparis</taxon>
    </lineage>
</organism>
<name>A0A4Z2JHA0_9TELE</name>
<reference evidence="1 2" key="1">
    <citation type="submission" date="2019-03" db="EMBL/GenBank/DDBJ databases">
        <title>First draft genome of Liparis tanakae, snailfish: a comprehensive survey of snailfish specific genes.</title>
        <authorList>
            <person name="Kim W."/>
            <person name="Song I."/>
            <person name="Jeong J.-H."/>
            <person name="Kim D."/>
            <person name="Kim S."/>
            <person name="Ryu S."/>
            <person name="Song J.Y."/>
            <person name="Lee S.K."/>
        </authorList>
    </citation>
    <scope>NUCLEOTIDE SEQUENCE [LARGE SCALE GENOMIC DNA]</scope>
    <source>
        <tissue evidence="1">Muscle</tissue>
    </source>
</reference>
<dbReference type="Proteomes" id="UP000314294">
    <property type="component" value="Unassembled WGS sequence"/>
</dbReference>
<proteinExistence type="predicted"/>
<protein>
    <submittedName>
        <fullName evidence="1">Uncharacterized protein</fullName>
    </submittedName>
</protein>
<evidence type="ECO:0000313" key="1">
    <source>
        <dbReference type="EMBL" id="TNN89550.1"/>
    </source>
</evidence>
<gene>
    <name evidence="1" type="ORF">EYF80_000153</name>
</gene>